<accession>A0A428QHI8</accession>
<evidence type="ECO:0000259" key="1">
    <source>
        <dbReference type="Pfam" id="PF05899"/>
    </source>
</evidence>
<dbReference type="STRING" id="1325734.A0A428QHI8"/>
<dbReference type="SUPFAM" id="SSF51182">
    <property type="entry name" value="RmlC-like cupins"/>
    <property type="match status" value="1"/>
</dbReference>
<name>A0A428QHI8_9HYPO</name>
<protein>
    <recommendedName>
        <fullName evidence="1">(S)-ureidoglycine aminohydrolase cupin domain-containing protein</fullName>
    </recommendedName>
</protein>
<dbReference type="Proteomes" id="UP000288168">
    <property type="component" value="Unassembled WGS sequence"/>
</dbReference>
<keyword evidence="3" id="KW-1185">Reference proteome</keyword>
<organism evidence="2 3">
    <name type="scientific">Fusarium duplospermum</name>
    <dbReference type="NCBI Taxonomy" id="1325734"/>
    <lineage>
        <taxon>Eukaryota</taxon>
        <taxon>Fungi</taxon>
        <taxon>Dikarya</taxon>
        <taxon>Ascomycota</taxon>
        <taxon>Pezizomycotina</taxon>
        <taxon>Sordariomycetes</taxon>
        <taxon>Hypocreomycetidae</taxon>
        <taxon>Hypocreales</taxon>
        <taxon>Nectriaceae</taxon>
        <taxon>Fusarium</taxon>
        <taxon>Fusarium solani species complex</taxon>
    </lineage>
</organism>
<dbReference type="Pfam" id="PF05899">
    <property type="entry name" value="Cupin_3"/>
    <property type="match status" value="1"/>
</dbReference>
<dbReference type="OrthoDB" id="3545073at2759"/>
<feature type="domain" description="(S)-ureidoglycine aminohydrolase cupin" evidence="1">
    <location>
        <begin position="71"/>
        <end position="124"/>
    </location>
</feature>
<sequence>MREQPMAGVVGGPGQMGGVELEMEDWEVAPGRVRDESSENIAFSNSYLTSGQPITVSEDISFNVLVIKPGSASHWSVEDDKLRTCSVAAGKVRVTMGEKTFQLGPNGMFVVRPGQACKVENRLYVDSVIHCTTIDNFSLQ</sequence>
<dbReference type="InterPro" id="IPR008579">
    <property type="entry name" value="UGlyAH_Cupin_dom"/>
</dbReference>
<evidence type="ECO:0000313" key="3">
    <source>
        <dbReference type="Proteomes" id="UP000288168"/>
    </source>
</evidence>
<gene>
    <name evidence="2" type="ORF">CEP54_004525</name>
</gene>
<dbReference type="AlphaFoldDB" id="A0A428QHI8"/>
<dbReference type="Gene3D" id="2.60.120.10">
    <property type="entry name" value="Jelly Rolls"/>
    <property type="match status" value="1"/>
</dbReference>
<proteinExistence type="predicted"/>
<reference evidence="2 3" key="1">
    <citation type="submission" date="2017-06" db="EMBL/GenBank/DDBJ databases">
        <title>Comparative genomic analysis of Ambrosia Fusariam Clade fungi.</title>
        <authorList>
            <person name="Stajich J.E."/>
            <person name="Carrillo J."/>
            <person name="Kijimoto T."/>
            <person name="Eskalen A."/>
            <person name="O'Donnell K."/>
            <person name="Kasson M."/>
        </authorList>
    </citation>
    <scope>NUCLEOTIDE SEQUENCE [LARGE SCALE GENOMIC DNA]</scope>
    <source>
        <strain evidence="2 3">NRRL62584</strain>
    </source>
</reference>
<evidence type="ECO:0000313" key="2">
    <source>
        <dbReference type="EMBL" id="RSL64750.1"/>
    </source>
</evidence>
<dbReference type="InterPro" id="IPR014710">
    <property type="entry name" value="RmlC-like_jellyroll"/>
</dbReference>
<dbReference type="EMBL" id="NKCI01000032">
    <property type="protein sequence ID" value="RSL64750.1"/>
    <property type="molecule type" value="Genomic_DNA"/>
</dbReference>
<dbReference type="InterPro" id="IPR011051">
    <property type="entry name" value="RmlC_Cupin_sf"/>
</dbReference>
<comment type="caution">
    <text evidence="2">The sequence shown here is derived from an EMBL/GenBank/DDBJ whole genome shotgun (WGS) entry which is preliminary data.</text>
</comment>